<dbReference type="PANTHER" id="PTHR30154:SF20">
    <property type="entry name" value="LEUCINE-RESPONSIVE REGULATORY PROTEIN"/>
    <property type="match status" value="1"/>
</dbReference>
<keyword evidence="1" id="KW-0805">Transcription regulation</keyword>
<dbReference type="PATRIC" id="fig|1441095.3.peg.3787"/>
<feature type="domain" description="HTH asnC-type" evidence="4">
    <location>
        <begin position="1"/>
        <end position="62"/>
    </location>
</feature>
<dbReference type="Gene3D" id="3.30.70.920">
    <property type="match status" value="1"/>
</dbReference>
<dbReference type="SUPFAM" id="SSF46785">
    <property type="entry name" value="Winged helix' DNA-binding domain"/>
    <property type="match status" value="1"/>
</dbReference>
<dbReference type="SUPFAM" id="SSF54909">
    <property type="entry name" value="Dimeric alpha+beta barrel"/>
    <property type="match status" value="1"/>
</dbReference>
<dbReference type="EMBL" id="CP012600">
    <property type="protein sequence ID" value="ALC84294.1"/>
    <property type="molecule type" value="Genomic_DNA"/>
</dbReference>
<name>A0A0M5JCV6_9BACI</name>
<dbReference type="CDD" id="cd00090">
    <property type="entry name" value="HTH_ARSR"/>
    <property type="match status" value="1"/>
</dbReference>
<evidence type="ECO:0000313" key="5">
    <source>
        <dbReference type="EMBL" id="ALC84294.1"/>
    </source>
</evidence>
<evidence type="ECO:0000256" key="1">
    <source>
        <dbReference type="ARBA" id="ARBA00023015"/>
    </source>
</evidence>
<dbReference type="Pfam" id="PF13404">
    <property type="entry name" value="HTH_AsnC-type"/>
    <property type="match status" value="1"/>
</dbReference>
<dbReference type="PROSITE" id="PS50956">
    <property type="entry name" value="HTH_ASNC_2"/>
    <property type="match status" value="1"/>
</dbReference>
<dbReference type="InterPro" id="IPR019887">
    <property type="entry name" value="Tscrpt_reg_AsnC/Lrp_C"/>
</dbReference>
<dbReference type="InterPro" id="IPR036388">
    <property type="entry name" value="WH-like_DNA-bd_sf"/>
</dbReference>
<dbReference type="InterPro" id="IPR019888">
    <property type="entry name" value="Tscrpt_reg_AsnC-like"/>
</dbReference>
<dbReference type="PRINTS" id="PR00033">
    <property type="entry name" value="HTHASNC"/>
</dbReference>
<dbReference type="PROSITE" id="PS00519">
    <property type="entry name" value="HTH_ASNC_1"/>
    <property type="match status" value="1"/>
</dbReference>
<protein>
    <submittedName>
        <fullName evidence="5">AsnC family transcriptional regulator</fullName>
    </submittedName>
</protein>
<reference evidence="6" key="1">
    <citation type="submission" date="2015-08" db="EMBL/GenBank/DDBJ databases">
        <title>Genome sequencing project for genomic taxonomy and phylogenomics of Bacillus-like bacteria.</title>
        <authorList>
            <person name="Liu B."/>
            <person name="Wang J."/>
            <person name="Zhu Y."/>
            <person name="Liu G."/>
            <person name="Chen Q."/>
            <person name="Chen Z."/>
            <person name="Lan J."/>
            <person name="Che J."/>
            <person name="Ge C."/>
            <person name="Shi H."/>
            <person name="Pan Z."/>
            <person name="Liu X."/>
        </authorList>
    </citation>
    <scope>NUCLEOTIDE SEQUENCE [LARGE SCALE GENOMIC DNA]</scope>
    <source>
        <strain evidence="6">FJAT-4402</strain>
    </source>
</reference>
<accession>A0A0M5JCV6</accession>
<evidence type="ECO:0000256" key="2">
    <source>
        <dbReference type="ARBA" id="ARBA00023125"/>
    </source>
</evidence>
<keyword evidence="3" id="KW-0804">Transcription</keyword>
<dbReference type="InterPro" id="IPR011008">
    <property type="entry name" value="Dimeric_a/b-barrel"/>
</dbReference>
<gene>
    <name evidence="5" type="ORF">AM592_17060</name>
</gene>
<dbReference type="InterPro" id="IPR000485">
    <property type="entry name" value="AsnC-type_HTH_dom"/>
</dbReference>
<dbReference type="AlphaFoldDB" id="A0A0M5JCV6"/>
<proteinExistence type="predicted"/>
<sequence>MDRIDSKILSLLHENARISAAEIGRTIAMTQPAVTERIHKLEEKGIIAGYRAVLSPKKLGKDVTAFVQFKTSNCLDFQEFCSQSPDVIELYRISGEYNFLMKITTASMESLTAFLDTCGPYGFSSTLIVLSEAIQNKSMIAEDGDYIQDT</sequence>
<dbReference type="GO" id="GO:0043200">
    <property type="term" value="P:response to amino acid"/>
    <property type="evidence" value="ECO:0007669"/>
    <property type="project" value="TreeGrafter"/>
</dbReference>
<evidence type="ECO:0000313" key="6">
    <source>
        <dbReference type="Proteomes" id="UP000067625"/>
    </source>
</evidence>
<dbReference type="InterPro" id="IPR019885">
    <property type="entry name" value="Tscrpt_reg_HTH_AsnC-type_CS"/>
</dbReference>
<dbReference type="GO" id="GO:0043565">
    <property type="term" value="F:sequence-specific DNA binding"/>
    <property type="evidence" value="ECO:0007669"/>
    <property type="project" value="InterPro"/>
</dbReference>
<dbReference type="OrthoDB" id="34294at2"/>
<dbReference type="SMART" id="SM00344">
    <property type="entry name" value="HTH_ASNC"/>
    <property type="match status" value="1"/>
</dbReference>
<evidence type="ECO:0000256" key="3">
    <source>
        <dbReference type="ARBA" id="ARBA00023163"/>
    </source>
</evidence>
<dbReference type="InterPro" id="IPR036390">
    <property type="entry name" value="WH_DNA-bd_sf"/>
</dbReference>
<dbReference type="Pfam" id="PF01037">
    <property type="entry name" value="AsnC_trans_reg"/>
    <property type="match status" value="1"/>
</dbReference>
<dbReference type="STRING" id="1441095.AM592_17060"/>
<organism evidence="5 6">
    <name type="scientific">Bacillus gobiensis</name>
    <dbReference type="NCBI Taxonomy" id="1441095"/>
    <lineage>
        <taxon>Bacteria</taxon>
        <taxon>Bacillati</taxon>
        <taxon>Bacillota</taxon>
        <taxon>Bacilli</taxon>
        <taxon>Bacillales</taxon>
        <taxon>Bacillaceae</taxon>
        <taxon>Bacillus</taxon>
    </lineage>
</organism>
<dbReference type="InterPro" id="IPR011991">
    <property type="entry name" value="ArsR-like_HTH"/>
</dbReference>
<evidence type="ECO:0000259" key="4">
    <source>
        <dbReference type="PROSITE" id="PS50956"/>
    </source>
</evidence>
<dbReference type="Gene3D" id="1.10.10.10">
    <property type="entry name" value="Winged helix-like DNA-binding domain superfamily/Winged helix DNA-binding domain"/>
    <property type="match status" value="1"/>
</dbReference>
<keyword evidence="2" id="KW-0238">DNA-binding</keyword>
<dbReference type="PANTHER" id="PTHR30154">
    <property type="entry name" value="LEUCINE-RESPONSIVE REGULATORY PROTEIN"/>
    <property type="match status" value="1"/>
</dbReference>
<keyword evidence="6" id="KW-1185">Reference proteome</keyword>
<reference evidence="5 6" key="2">
    <citation type="journal article" date="2016" name="Int. J. Syst. Evol. Microbiol.">
        <title>Bacillus gobiensis sp. nov., isolated from a soil sample.</title>
        <authorList>
            <person name="Liu B."/>
            <person name="Liu G.H."/>
            <person name="Cetin S."/>
            <person name="Schumann P."/>
            <person name="Pan Z.Z."/>
            <person name="Chen Q.Q."/>
        </authorList>
    </citation>
    <scope>NUCLEOTIDE SEQUENCE [LARGE SCALE GENOMIC DNA]</scope>
    <source>
        <strain evidence="5 6">FJAT-4402</strain>
    </source>
</reference>
<dbReference type="RefSeq" id="WP_053606156.1">
    <property type="nucleotide sequence ID" value="NZ_CP012600.1"/>
</dbReference>
<dbReference type="GO" id="GO:0005829">
    <property type="term" value="C:cytosol"/>
    <property type="evidence" value="ECO:0007669"/>
    <property type="project" value="TreeGrafter"/>
</dbReference>
<dbReference type="Proteomes" id="UP000067625">
    <property type="component" value="Chromosome"/>
</dbReference>